<reference evidence="2" key="2">
    <citation type="submission" date="2020-09" db="EMBL/GenBank/DDBJ databases">
        <authorList>
            <person name="Sun Q."/>
            <person name="Ohkuma M."/>
        </authorList>
    </citation>
    <scope>NUCLEOTIDE SEQUENCE</scope>
    <source>
        <strain evidence="2">JCM 4637</strain>
    </source>
</reference>
<protein>
    <submittedName>
        <fullName evidence="2">Uncharacterized protein</fullName>
    </submittedName>
</protein>
<evidence type="ECO:0000256" key="1">
    <source>
        <dbReference type="SAM" id="MobiDB-lite"/>
    </source>
</evidence>
<feature type="region of interest" description="Disordered" evidence="1">
    <location>
        <begin position="101"/>
        <end position="121"/>
    </location>
</feature>
<dbReference type="Proteomes" id="UP000638353">
    <property type="component" value="Unassembled WGS sequence"/>
</dbReference>
<evidence type="ECO:0000313" key="2">
    <source>
        <dbReference type="EMBL" id="GHC97307.1"/>
    </source>
</evidence>
<accession>A0A918WZB1</accession>
<proteinExistence type="predicted"/>
<dbReference type="EMBL" id="BMVC01000007">
    <property type="protein sequence ID" value="GHC97307.1"/>
    <property type="molecule type" value="Genomic_DNA"/>
</dbReference>
<reference evidence="2" key="1">
    <citation type="journal article" date="2014" name="Int. J. Syst. Evol. Microbiol.">
        <title>Complete genome sequence of Corynebacterium casei LMG S-19264T (=DSM 44701T), isolated from a smear-ripened cheese.</title>
        <authorList>
            <consortium name="US DOE Joint Genome Institute (JGI-PGF)"/>
            <person name="Walter F."/>
            <person name="Albersmeier A."/>
            <person name="Kalinowski J."/>
            <person name="Ruckert C."/>
        </authorList>
    </citation>
    <scope>NUCLEOTIDE SEQUENCE</scope>
    <source>
        <strain evidence="2">JCM 4637</strain>
    </source>
</reference>
<organism evidence="2 3">
    <name type="scientific">Streptomyces finlayi</name>
    <dbReference type="NCBI Taxonomy" id="67296"/>
    <lineage>
        <taxon>Bacteria</taxon>
        <taxon>Bacillati</taxon>
        <taxon>Actinomycetota</taxon>
        <taxon>Actinomycetes</taxon>
        <taxon>Kitasatosporales</taxon>
        <taxon>Streptomycetaceae</taxon>
        <taxon>Streptomyces</taxon>
    </lineage>
</organism>
<dbReference type="AlphaFoldDB" id="A0A918WZB1"/>
<name>A0A918WZB1_9ACTN</name>
<gene>
    <name evidence="2" type="ORF">GCM10010334_38490</name>
</gene>
<sequence>MPRRHRRRARVRAHAPAFDVHTLSARTLVDWHARPRPDMHGPPTAPYHFRFEREQYLYVLESTRDDHTGEWPVLVARPVRAGRARRCVGGGGSRTVRRVRRGGVLGREGTSEANCREEHTP</sequence>
<evidence type="ECO:0000313" key="3">
    <source>
        <dbReference type="Proteomes" id="UP000638353"/>
    </source>
</evidence>
<comment type="caution">
    <text evidence="2">The sequence shown here is derived from an EMBL/GenBank/DDBJ whole genome shotgun (WGS) entry which is preliminary data.</text>
</comment>